<dbReference type="Pfam" id="PF08016">
    <property type="entry name" value="PKD_channel"/>
    <property type="match status" value="1"/>
</dbReference>
<dbReference type="InterPro" id="IPR013122">
    <property type="entry name" value="PKD1_2_channel"/>
</dbReference>
<feature type="binding site" evidence="15">
    <location>
        <position position="660"/>
    </location>
    <ligand>
        <name>Ca(2+)</name>
        <dbReference type="ChEBI" id="CHEBI:29108"/>
        <label>2</label>
    </ligand>
</feature>
<evidence type="ECO:0000259" key="21">
    <source>
        <dbReference type="Pfam" id="PF20519"/>
    </source>
</evidence>
<keyword evidence="7 19" id="KW-1133">Transmembrane helix</keyword>
<keyword evidence="15" id="KW-0107">Calcium channel</keyword>
<keyword evidence="23" id="KW-1185">Reference proteome</keyword>
<dbReference type="InterPro" id="IPR003915">
    <property type="entry name" value="PKD_2"/>
</dbReference>
<feature type="transmembrane region" description="Helical" evidence="19">
    <location>
        <begin position="446"/>
        <end position="466"/>
    </location>
</feature>
<dbReference type="AlphaFoldDB" id="A0A4E0RL37"/>
<feature type="compositionally biased region" description="Basic and acidic residues" evidence="18">
    <location>
        <begin position="695"/>
        <end position="711"/>
    </location>
</feature>
<dbReference type="PANTHER" id="PTHR10877">
    <property type="entry name" value="POLYCYSTIN FAMILY MEMBER"/>
    <property type="match status" value="1"/>
</dbReference>
<evidence type="ECO:0000256" key="1">
    <source>
        <dbReference type="ARBA" id="ARBA00004138"/>
    </source>
</evidence>
<keyword evidence="11" id="KW-1015">Disulfide bond</keyword>
<comment type="subcellular location">
    <subcellularLocation>
        <location evidence="2">Cell membrane</location>
        <topology evidence="2">Multi-pass membrane protein</topology>
    </subcellularLocation>
    <subcellularLocation>
        <location evidence="1">Cell projection</location>
        <location evidence="1">Cilium</location>
    </subcellularLocation>
</comment>
<keyword evidence="22" id="KW-0675">Receptor</keyword>
<keyword evidence="8 17" id="KW-0175">Coiled coil</keyword>
<dbReference type="EMBL" id="JXXN02000682">
    <property type="protein sequence ID" value="THD26614.1"/>
    <property type="molecule type" value="Genomic_DNA"/>
</dbReference>
<feature type="transmembrane region" description="Helical" evidence="19">
    <location>
        <begin position="487"/>
        <end position="506"/>
    </location>
</feature>
<dbReference type="Pfam" id="PF20519">
    <property type="entry name" value="Polycystin_dom"/>
    <property type="match status" value="1"/>
</dbReference>
<evidence type="ECO:0000256" key="18">
    <source>
        <dbReference type="SAM" id="MobiDB-lite"/>
    </source>
</evidence>
<dbReference type="PANTHER" id="PTHR10877:SF183">
    <property type="entry name" value="AT14535P-RELATED"/>
    <property type="match status" value="1"/>
</dbReference>
<dbReference type="Gene3D" id="1.20.5.340">
    <property type="match status" value="1"/>
</dbReference>
<evidence type="ECO:0000256" key="19">
    <source>
        <dbReference type="SAM" id="Phobius"/>
    </source>
</evidence>
<dbReference type="Gene3D" id="1.10.238.10">
    <property type="entry name" value="EF-hand"/>
    <property type="match status" value="1"/>
</dbReference>
<evidence type="ECO:0000256" key="13">
    <source>
        <dbReference type="ARBA" id="ARBA00023273"/>
    </source>
</evidence>
<feature type="binding site" evidence="15">
    <location>
        <position position="664"/>
    </location>
    <ligand>
        <name>Ca(2+)</name>
        <dbReference type="ChEBI" id="CHEBI:29108"/>
        <label>2</label>
    </ligand>
</feature>
<evidence type="ECO:0000256" key="8">
    <source>
        <dbReference type="ARBA" id="ARBA00023054"/>
    </source>
</evidence>
<evidence type="ECO:0000256" key="12">
    <source>
        <dbReference type="ARBA" id="ARBA00023180"/>
    </source>
</evidence>
<dbReference type="GO" id="GO:0005262">
    <property type="term" value="F:calcium channel activity"/>
    <property type="evidence" value="ECO:0007669"/>
    <property type="project" value="UniProtKB-KW"/>
</dbReference>
<dbReference type="PRINTS" id="PR01433">
    <property type="entry name" value="POLYCYSTIN2"/>
</dbReference>
<keyword evidence="10 19" id="KW-0472">Membrane</keyword>
<feature type="transmembrane region" description="Helical" evidence="19">
    <location>
        <begin position="365"/>
        <end position="383"/>
    </location>
</feature>
<keyword evidence="13" id="KW-0966">Cell projection</keyword>
<feature type="region of interest" description="Disordered" evidence="18">
    <location>
        <begin position="685"/>
        <end position="711"/>
    </location>
</feature>
<keyword evidence="14 15" id="KW-0407">Ion channel</keyword>
<keyword evidence="5" id="KW-1003">Cell membrane</keyword>
<keyword evidence="15" id="KW-0479">Metal-binding</keyword>
<keyword evidence="9 15" id="KW-0406">Ion transport</keyword>
<evidence type="ECO:0000256" key="15">
    <source>
        <dbReference type="PIRSR" id="PIRSR603915-1"/>
    </source>
</evidence>
<accession>A0A4E0RL37</accession>
<feature type="coiled-coil region" evidence="17">
    <location>
        <begin position="736"/>
        <end position="767"/>
    </location>
</feature>
<evidence type="ECO:0000256" key="17">
    <source>
        <dbReference type="SAM" id="Coils"/>
    </source>
</evidence>
<feature type="transmembrane region" description="Helical" evidence="19">
    <location>
        <begin position="553"/>
        <end position="575"/>
    </location>
</feature>
<dbReference type="Gene3D" id="1.10.287.70">
    <property type="match status" value="1"/>
</dbReference>
<dbReference type="Proteomes" id="UP000230066">
    <property type="component" value="Unassembled WGS sequence"/>
</dbReference>
<feature type="transmembrane region" description="Helical" evidence="19">
    <location>
        <begin position="108"/>
        <end position="134"/>
    </location>
</feature>
<evidence type="ECO:0000256" key="2">
    <source>
        <dbReference type="ARBA" id="ARBA00004651"/>
    </source>
</evidence>
<evidence type="ECO:0000313" key="22">
    <source>
        <dbReference type="EMBL" id="THD26614.1"/>
    </source>
</evidence>
<evidence type="ECO:0000256" key="5">
    <source>
        <dbReference type="ARBA" id="ARBA00022475"/>
    </source>
</evidence>
<evidence type="ECO:0000256" key="7">
    <source>
        <dbReference type="ARBA" id="ARBA00022989"/>
    </source>
</evidence>
<dbReference type="SUPFAM" id="SSF81324">
    <property type="entry name" value="Voltage-gated potassium channels"/>
    <property type="match status" value="1"/>
</dbReference>
<protein>
    <submittedName>
        <fullName evidence="22">Polycystin 2 transient receptor potential cation channel</fullName>
    </submittedName>
</protein>
<evidence type="ECO:0000313" key="23">
    <source>
        <dbReference type="Proteomes" id="UP000230066"/>
    </source>
</evidence>
<dbReference type="InterPro" id="IPR051223">
    <property type="entry name" value="Polycystin"/>
</dbReference>
<dbReference type="InterPro" id="IPR046791">
    <property type="entry name" value="Polycystin_dom"/>
</dbReference>
<feature type="domain" description="Polycystin" evidence="21">
    <location>
        <begin position="156"/>
        <end position="356"/>
    </location>
</feature>
<evidence type="ECO:0000259" key="20">
    <source>
        <dbReference type="Pfam" id="PF08016"/>
    </source>
</evidence>
<feature type="transmembrane region" description="Helical" evidence="19">
    <location>
        <begin position="403"/>
        <end position="426"/>
    </location>
</feature>
<evidence type="ECO:0000256" key="10">
    <source>
        <dbReference type="ARBA" id="ARBA00023136"/>
    </source>
</evidence>
<dbReference type="FunFam" id="1.10.287.70:FF:000055">
    <property type="entry name" value="Polycystic kidney disease 2-like 1"/>
    <property type="match status" value="1"/>
</dbReference>
<keyword evidence="12" id="KW-0325">Glycoprotein</keyword>
<comment type="similarity">
    <text evidence="3">Belongs to the polycystin family.</text>
</comment>
<evidence type="ECO:0000256" key="6">
    <source>
        <dbReference type="ARBA" id="ARBA00022692"/>
    </source>
</evidence>
<organism evidence="22 23">
    <name type="scientific">Fasciola hepatica</name>
    <name type="common">Liver fluke</name>
    <dbReference type="NCBI Taxonomy" id="6192"/>
    <lineage>
        <taxon>Eukaryota</taxon>
        <taxon>Metazoa</taxon>
        <taxon>Spiralia</taxon>
        <taxon>Lophotrochozoa</taxon>
        <taxon>Platyhelminthes</taxon>
        <taxon>Trematoda</taxon>
        <taxon>Digenea</taxon>
        <taxon>Plagiorchiida</taxon>
        <taxon>Echinostomata</taxon>
        <taxon>Echinostomatoidea</taxon>
        <taxon>Fasciolidae</taxon>
        <taxon>Fasciola</taxon>
    </lineage>
</organism>
<sequence>MCLCESNSIDKVTGLSRPLPGNKMAGLEANSDLDIIAEIHYVDGDFDEDGRVRGTGSETRRNQFVDQERQTSVGDSMARKFLRGLWATRQTENVKNRRIFIKTTLRELILYLTFLFLLLLVTLLMVNSMTYFYFDSVYDLFVGKHTDPNDNSTMEFNGINDLETVWKYLKGQLINGLYWDTWYNRLNASFSEREFIGFDNKLLGVPRLRQLRVSASNCKVPEKMTLMTRICYPDYSYQTHSEDRIIPKQNLTPVYTKDAWRFKTASETGATAYSAPINTYDGSGFVQDLSRDPKISTAILDELFQGLWIDEETRVLFVDFTIYNANINMFVIVKLIFEMSYTGGVFVGNEFQAAKLVRYVVSVDYFVMACEILFIFFVLYYIVEEFIEIKKNKWRYFLSAWNVLDIVVLTNCVFCIVLATYCTVTANNVIANLTNQMNSHPLFDVLSYWYGHFVRATAMCVFLAVLKVFKYVDFDRSLGQLTRTLSIALYDLIGFLVMFCIVYFAFAQLSYLAFGAATDGFQSFTQACYSLFRMMVGDINFPALRKAHYFLGPTFFVLYIFFAVFVLLNMFLAIINDAYAAVKEDLVKQRTQLKLGSMVKKRAKEALAKMRKKSRKSLIQILQECRMFDREILPFDEYRRVLKKYGFGDAEITSTFVKYDRDGDNCLNVKEQRCMEDELEIGVRKSAKNLDEDEGHGTDEDSAEHEGEGKVEYVDPLDYKEMVERVDALEASLVTMLSHSDELLAMLEQVERAKREHRQRLFEMLNSEEFKSITGDGRI</sequence>
<name>A0A4E0RL37_FASHE</name>
<evidence type="ECO:0000256" key="9">
    <source>
        <dbReference type="ARBA" id="ARBA00023065"/>
    </source>
</evidence>
<dbReference type="GO" id="GO:0050982">
    <property type="term" value="P:detection of mechanical stimulus"/>
    <property type="evidence" value="ECO:0007669"/>
    <property type="project" value="TreeGrafter"/>
</dbReference>
<evidence type="ECO:0000256" key="3">
    <source>
        <dbReference type="ARBA" id="ARBA00007200"/>
    </source>
</evidence>
<evidence type="ECO:0000256" key="4">
    <source>
        <dbReference type="ARBA" id="ARBA00022448"/>
    </source>
</evidence>
<dbReference type="GO" id="GO:0005886">
    <property type="term" value="C:plasma membrane"/>
    <property type="evidence" value="ECO:0007669"/>
    <property type="project" value="UniProtKB-SubCell"/>
</dbReference>
<dbReference type="GO" id="GO:0005929">
    <property type="term" value="C:cilium"/>
    <property type="evidence" value="ECO:0007669"/>
    <property type="project" value="UniProtKB-SubCell"/>
</dbReference>
<feature type="binding site" evidence="15">
    <location>
        <position position="671"/>
    </location>
    <ligand>
        <name>Ca(2+)</name>
        <dbReference type="ChEBI" id="CHEBI:29108"/>
        <label>2</label>
    </ligand>
</feature>
<gene>
    <name evidence="22" type="ORF">D915_002459</name>
</gene>
<reference evidence="22" key="1">
    <citation type="submission" date="2019-03" db="EMBL/GenBank/DDBJ databases">
        <title>Improved annotation for the trematode Fasciola hepatica.</title>
        <authorList>
            <person name="Choi Y.-J."/>
            <person name="Martin J."/>
            <person name="Mitreva M."/>
        </authorList>
    </citation>
    <scope>NUCLEOTIDE SEQUENCE [LARGE SCALE GENOMIC DNA]</scope>
</reference>
<keyword evidence="15" id="KW-0109">Calcium transport</keyword>
<feature type="disulfide bond" evidence="16">
    <location>
        <begin position="218"/>
        <end position="231"/>
    </location>
</feature>
<evidence type="ECO:0000256" key="11">
    <source>
        <dbReference type="ARBA" id="ARBA00023157"/>
    </source>
</evidence>
<dbReference type="GO" id="GO:0005509">
    <property type="term" value="F:calcium ion binding"/>
    <property type="evidence" value="ECO:0007669"/>
    <property type="project" value="InterPro"/>
</dbReference>
<comment type="caution">
    <text evidence="22">The sequence shown here is derived from an EMBL/GenBank/DDBJ whole genome shotgun (WGS) entry which is preliminary data.</text>
</comment>
<evidence type="ECO:0000256" key="14">
    <source>
        <dbReference type="ARBA" id="ARBA00023303"/>
    </source>
</evidence>
<proteinExistence type="inferred from homology"/>
<feature type="binding site" evidence="15">
    <location>
        <position position="662"/>
    </location>
    <ligand>
        <name>Ca(2+)</name>
        <dbReference type="ChEBI" id="CHEBI:29108"/>
        <label>2</label>
    </ligand>
</feature>
<keyword evidence="4" id="KW-0813">Transport</keyword>
<feature type="domain" description="Polycystin cation channel PKD1/PKD2" evidence="20">
    <location>
        <begin position="358"/>
        <end position="582"/>
    </location>
</feature>
<keyword evidence="15" id="KW-0106">Calcium</keyword>
<evidence type="ECO:0000256" key="16">
    <source>
        <dbReference type="PIRSR" id="PIRSR603915-2"/>
    </source>
</evidence>
<keyword evidence="6 19" id="KW-0812">Transmembrane</keyword>